<dbReference type="InterPro" id="IPR036097">
    <property type="entry name" value="HisK_dim/P_sf"/>
</dbReference>
<dbReference type="InterPro" id="IPR001610">
    <property type="entry name" value="PAC"/>
</dbReference>
<dbReference type="SUPFAM" id="SSF52172">
    <property type="entry name" value="CheY-like"/>
    <property type="match status" value="1"/>
</dbReference>
<dbReference type="PANTHER" id="PTHR43065">
    <property type="entry name" value="SENSOR HISTIDINE KINASE"/>
    <property type="match status" value="1"/>
</dbReference>
<dbReference type="InterPro" id="IPR004358">
    <property type="entry name" value="Sig_transdc_His_kin-like_C"/>
</dbReference>
<feature type="domain" description="Response regulatory" evidence="13">
    <location>
        <begin position="713"/>
        <end position="829"/>
    </location>
</feature>
<dbReference type="RefSeq" id="WP_183360462.1">
    <property type="nucleotide sequence ID" value="NZ_BLXZ01000003.1"/>
</dbReference>
<dbReference type="SMART" id="SM00388">
    <property type="entry name" value="HisKA"/>
    <property type="match status" value="1"/>
</dbReference>
<gene>
    <name evidence="16" type="ORF">GMLC_15040</name>
</gene>
<evidence type="ECO:0000259" key="12">
    <source>
        <dbReference type="PROSITE" id="PS50109"/>
    </source>
</evidence>
<dbReference type="SUPFAM" id="SSF55785">
    <property type="entry name" value="PYP-like sensor domain (PAS domain)"/>
    <property type="match status" value="2"/>
</dbReference>
<feature type="domain" description="Histidine kinase" evidence="12">
    <location>
        <begin position="469"/>
        <end position="692"/>
    </location>
</feature>
<feature type="domain" description="PAS" evidence="14">
    <location>
        <begin position="176"/>
        <end position="246"/>
    </location>
</feature>
<dbReference type="Pfam" id="PF08448">
    <property type="entry name" value="PAS_4"/>
    <property type="match status" value="1"/>
</dbReference>
<comment type="caution">
    <text evidence="16">The sequence shown here is derived from an EMBL/GenBank/DDBJ whole genome shotgun (WGS) entry which is preliminary data.</text>
</comment>
<dbReference type="PRINTS" id="PR00344">
    <property type="entry name" value="BCTRLSENSOR"/>
</dbReference>
<evidence type="ECO:0000256" key="7">
    <source>
        <dbReference type="ARBA" id="ARBA00022840"/>
    </source>
</evidence>
<dbReference type="InterPro" id="IPR003594">
    <property type="entry name" value="HATPase_dom"/>
</dbReference>
<dbReference type="Gene3D" id="1.10.287.130">
    <property type="match status" value="1"/>
</dbReference>
<dbReference type="PROSITE" id="PS50109">
    <property type="entry name" value="HIS_KIN"/>
    <property type="match status" value="1"/>
</dbReference>
<keyword evidence="6" id="KW-0418">Kinase</keyword>
<feature type="modified residue" description="4-aspartylphosphate" evidence="9">
    <location>
        <position position="764"/>
    </location>
</feature>
<dbReference type="SMART" id="SM00091">
    <property type="entry name" value="PAS"/>
    <property type="match status" value="2"/>
</dbReference>
<keyword evidence="11" id="KW-0812">Transmembrane</keyword>
<feature type="domain" description="PAS" evidence="14">
    <location>
        <begin position="323"/>
        <end position="394"/>
    </location>
</feature>
<dbReference type="CDD" id="cd00130">
    <property type="entry name" value="PAS"/>
    <property type="match status" value="2"/>
</dbReference>
<keyword evidence="11" id="KW-0472">Membrane</keyword>
<evidence type="ECO:0000256" key="6">
    <source>
        <dbReference type="ARBA" id="ARBA00022777"/>
    </source>
</evidence>
<keyword evidence="8" id="KW-0902">Two-component regulatory system</keyword>
<dbReference type="InterPro" id="IPR011006">
    <property type="entry name" value="CheY-like_superfamily"/>
</dbReference>
<dbReference type="InterPro" id="IPR035965">
    <property type="entry name" value="PAS-like_dom_sf"/>
</dbReference>
<dbReference type="SMART" id="SM00086">
    <property type="entry name" value="PAC"/>
    <property type="match status" value="2"/>
</dbReference>
<dbReference type="InterPro" id="IPR013656">
    <property type="entry name" value="PAS_4"/>
</dbReference>
<dbReference type="NCBIfam" id="TIGR00229">
    <property type="entry name" value="sensory_box"/>
    <property type="match status" value="2"/>
</dbReference>
<dbReference type="SMART" id="SM00448">
    <property type="entry name" value="REC"/>
    <property type="match status" value="1"/>
</dbReference>
<evidence type="ECO:0000256" key="2">
    <source>
        <dbReference type="ARBA" id="ARBA00012438"/>
    </source>
</evidence>
<evidence type="ECO:0000256" key="5">
    <source>
        <dbReference type="ARBA" id="ARBA00022741"/>
    </source>
</evidence>
<dbReference type="SUPFAM" id="SSF55874">
    <property type="entry name" value="ATPase domain of HSP90 chaperone/DNA topoisomerase II/histidine kinase"/>
    <property type="match status" value="1"/>
</dbReference>
<dbReference type="Gene3D" id="3.30.565.10">
    <property type="entry name" value="Histidine kinase-like ATPase, C-terminal domain"/>
    <property type="match status" value="1"/>
</dbReference>
<dbReference type="PANTHER" id="PTHR43065:SF42">
    <property type="entry name" value="TWO-COMPONENT SENSOR PPRA"/>
    <property type="match status" value="1"/>
</dbReference>
<feature type="transmembrane region" description="Helical" evidence="11">
    <location>
        <begin position="16"/>
        <end position="38"/>
    </location>
</feature>
<dbReference type="Gene3D" id="3.30.450.20">
    <property type="entry name" value="PAS domain"/>
    <property type="match status" value="2"/>
</dbReference>
<organism evidence="16 17">
    <name type="scientific">Geomonas limicola</name>
    <dbReference type="NCBI Taxonomy" id="2740186"/>
    <lineage>
        <taxon>Bacteria</taxon>
        <taxon>Pseudomonadati</taxon>
        <taxon>Thermodesulfobacteriota</taxon>
        <taxon>Desulfuromonadia</taxon>
        <taxon>Geobacterales</taxon>
        <taxon>Geobacteraceae</taxon>
        <taxon>Geomonas</taxon>
    </lineage>
</organism>
<evidence type="ECO:0000256" key="4">
    <source>
        <dbReference type="ARBA" id="ARBA00022679"/>
    </source>
</evidence>
<keyword evidence="10" id="KW-0175">Coiled coil</keyword>
<evidence type="ECO:0000259" key="15">
    <source>
        <dbReference type="PROSITE" id="PS50113"/>
    </source>
</evidence>
<sequence>MINKINRNLERARHTYLGIGLTVSILVAVILPGGYFAISYTHMRAELETEAEINATIISGVVNTNPELWRFEQTRLHELLSRRPRFGHAETRRILDGRHRVVAESVNQLAPPVMTRSCDLYEGRLPIGRVEISRSLFPTLVATALVALAGLSFGALLFFLLWELAFRRVVLAERQRREFLEKVLENGPHAVLVLEPDGSIAAGNAHSSALSGWSHDELIGRPFIWFFQGRDARRVRAQLKEVTGAALAVANFETKLTTRGGSELYVNCAITPFVVEGQVLNLLVSIEDVTSQVSAQEELRLFAEDLTQQIIERKEMEEALRQSEARFRNLLQDVAKVAVRGYAADGTTQYWNRAAEELYGFPAAEALGRSLFDLVPEECTRETAAALSRIRQSGEPLPAGEFTLVRRDGTPVAVFSSQVSVRLPGRPLEIFFIDIDLTERKKNEEEKARLEARLRQGQKMEFIGRLAGGVAHDFNNMLTVIQGFANMALVRLEPGEPFYSNFQEIFNAARRSADLTRQLLAFARKQAIEPRILDLNTTVAGMINMLKRLIGEDIRLDWQPEAGLWPVKVDPSQVDQILANLCVNARDAIESTGTITVKTGNRSLGTDYFSGLAWCTPGEYVRLAVSDDGHGIDPELIPHIFEPFFTTKEVGKGTGLGLATVYGIVKQNNGFINVESSPEHGTSFEIFIPRYAGNLATTSQSETAGRPRCGTETILVVEDEPTILEMTRQMLVSLDYRVLPAESPRQALALAREHQGEFQLLLTDVIMPEMNGKELAQQLSALVPGLKHLFMSGYATSVIEAHGVLEPGIRFLQKPFSLGELAGKVREVLDAG</sequence>
<evidence type="ECO:0000256" key="1">
    <source>
        <dbReference type="ARBA" id="ARBA00000085"/>
    </source>
</evidence>
<dbReference type="CDD" id="cd00082">
    <property type="entry name" value="HisKA"/>
    <property type="match status" value="1"/>
</dbReference>
<keyword evidence="7" id="KW-0067">ATP-binding</keyword>
<reference evidence="17" key="1">
    <citation type="submission" date="2020-06" db="EMBL/GenBank/DDBJ databases">
        <title>Draft genomic sequecing of Geomonas sp. Red745.</title>
        <authorList>
            <person name="Itoh H."/>
            <person name="Xu Z.X."/>
            <person name="Ushijima N."/>
            <person name="Masuda Y."/>
            <person name="Shiratori Y."/>
            <person name="Senoo K."/>
        </authorList>
    </citation>
    <scope>NUCLEOTIDE SEQUENCE [LARGE SCALE GENOMIC DNA]</scope>
    <source>
        <strain evidence="17">Red745</strain>
    </source>
</reference>
<dbReference type="SMART" id="SM00387">
    <property type="entry name" value="HATPase_c"/>
    <property type="match status" value="1"/>
</dbReference>
<evidence type="ECO:0000256" key="11">
    <source>
        <dbReference type="SAM" id="Phobius"/>
    </source>
</evidence>
<keyword evidence="17" id="KW-1185">Reference proteome</keyword>
<dbReference type="PROSITE" id="PS50113">
    <property type="entry name" value="PAC"/>
    <property type="match status" value="1"/>
</dbReference>
<keyword evidence="5" id="KW-0547">Nucleotide-binding</keyword>
<accession>A0A6V8N5S6</accession>
<dbReference type="AlphaFoldDB" id="A0A6V8N5S6"/>
<evidence type="ECO:0000256" key="8">
    <source>
        <dbReference type="ARBA" id="ARBA00023012"/>
    </source>
</evidence>
<dbReference type="GO" id="GO:0005524">
    <property type="term" value="F:ATP binding"/>
    <property type="evidence" value="ECO:0007669"/>
    <property type="project" value="UniProtKB-KW"/>
</dbReference>
<evidence type="ECO:0000259" key="14">
    <source>
        <dbReference type="PROSITE" id="PS50112"/>
    </source>
</evidence>
<feature type="coiled-coil region" evidence="10">
    <location>
        <begin position="306"/>
        <end position="333"/>
    </location>
</feature>
<evidence type="ECO:0000256" key="10">
    <source>
        <dbReference type="SAM" id="Coils"/>
    </source>
</evidence>
<dbReference type="PROSITE" id="PS50112">
    <property type="entry name" value="PAS"/>
    <property type="match status" value="2"/>
</dbReference>
<dbReference type="InterPro" id="IPR001789">
    <property type="entry name" value="Sig_transdc_resp-reg_receiver"/>
</dbReference>
<name>A0A6V8N5S6_9BACT</name>
<dbReference type="SUPFAM" id="SSF47384">
    <property type="entry name" value="Homodimeric domain of signal transducing histidine kinase"/>
    <property type="match status" value="1"/>
</dbReference>
<feature type="transmembrane region" description="Helical" evidence="11">
    <location>
        <begin position="136"/>
        <end position="162"/>
    </location>
</feature>
<dbReference type="InterPro" id="IPR013767">
    <property type="entry name" value="PAS_fold"/>
</dbReference>
<dbReference type="GO" id="GO:0000155">
    <property type="term" value="F:phosphorelay sensor kinase activity"/>
    <property type="evidence" value="ECO:0007669"/>
    <property type="project" value="InterPro"/>
</dbReference>
<feature type="domain" description="PAC" evidence="15">
    <location>
        <begin position="250"/>
        <end position="301"/>
    </location>
</feature>
<dbReference type="EMBL" id="BLXZ01000003">
    <property type="protein sequence ID" value="GFO67925.1"/>
    <property type="molecule type" value="Genomic_DNA"/>
</dbReference>
<comment type="catalytic activity">
    <reaction evidence="1">
        <text>ATP + protein L-histidine = ADP + protein N-phospho-L-histidine.</text>
        <dbReference type="EC" id="2.7.13.3"/>
    </reaction>
</comment>
<dbReference type="Pfam" id="PF00512">
    <property type="entry name" value="HisKA"/>
    <property type="match status" value="1"/>
</dbReference>
<evidence type="ECO:0000313" key="16">
    <source>
        <dbReference type="EMBL" id="GFO67925.1"/>
    </source>
</evidence>
<dbReference type="InterPro" id="IPR036890">
    <property type="entry name" value="HATPase_C_sf"/>
</dbReference>
<dbReference type="InterPro" id="IPR005467">
    <property type="entry name" value="His_kinase_dom"/>
</dbReference>
<dbReference type="PROSITE" id="PS50110">
    <property type="entry name" value="RESPONSE_REGULATORY"/>
    <property type="match status" value="1"/>
</dbReference>
<dbReference type="Pfam" id="PF00989">
    <property type="entry name" value="PAS"/>
    <property type="match status" value="1"/>
</dbReference>
<dbReference type="Pfam" id="PF02518">
    <property type="entry name" value="HATPase_c"/>
    <property type="match status" value="1"/>
</dbReference>
<dbReference type="InterPro" id="IPR000014">
    <property type="entry name" value="PAS"/>
</dbReference>
<evidence type="ECO:0000256" key="9">
    <source>
        <dbReference type="PROSITE-ProRule" id="PRU00169"/>
    </source>
</evidence>
<dbReference type="Proteomes" id="UP000587586">
    <property type="component" value="Unassembled WGS sequence"/>
</dbReference>
<proteinExistence type="predicted"/>
<dbReference type="Pfam" id="PF00072">
    <property type="entry name" value="Response_reg"/>
    <property type="match status" value="1"/>
</dbReference>
<dbReference type="GO" id="GO:0006355">
    <property type="term" value="P:regulation of DNA-templated transcription"/>
    <property type="evidence" value="ECO:0007669"/>
    <property type="project" value="InterPro"/>
</dbReference>
<dbReference type="InterPro" id="IPR003661">
    <property type="entry name" value="HisK_dim/P_dom"/>
</dbReference>
<evidence type="ECO:0000313" key="17">
    <source>
        <dbReference type="Proteomes" id="UP000587586"/>
    </source>
</evidence>
<keyword evidence="3 9" id="KW-0597">Phosphoprotein</keyword>
<dbReference type="Gene3D" id="3.40.50.2300">
    <property type="match status" value="1"/>
</dbReference>
<evidence type="ECO:0000259" key="13">
    <source>
        <dbReference type="PROSITE" id="PS50110"/>
    </source>
</evidence>
<dbReference type="EC" id="2.7.13.3" evidence="2"/>
<keyword evidence="11" id="KW-1133">Transmembrane helix</keyword>
<evidence type="ECO:0000256" key="3">
    <source>
        <dbReference type="ARBA" id="ARBA00022553"/>
    </source>
</evidence>
<protein>
    <recommendedName>
        <fullName evidence="2">histidine kinase</fullName>
        <ecNumber evidence="2">2.7.13.3</ecNumber>
    </recommendedName>
</protein>
<dbReference type="InterPro" id="IPR000700">
    <property type="entry name" value="PAS-assoc_C"/>
</dbReference>
<keyword evidence="4" id="KW-0808">Transferase</keyword>